<evidence type="ECO:0000313" key="3">
    <source>
        <dbReference type="Proteomes" id="UP000196053"/>
    </source>
</evidence>
<accession>A0A0K8J8J9</accession>
<feature type="domain" description="N-acetyltransferase" evidence="1">
    <location>
        <begin position="1"/>
        <end position="148"/>
    </location>
</feature>
<dbReference type="GO" id="GO:0016747">
    <property type="term" value="F:acyltransferase activity, transferring groups other than amino-acyl groups"/>
    <property type="evidence" value="ECO:0007669"/>
    <property type="project" value="InterPro"/>
</dbReference>
<dbReference type="OrthoDB" id="9796171at2"/>
<dbReference type="EMBL" id="LN879430">
    <property type="protein sequence ID" value="CUH93930.1"/>
    <property type="molecule type" value="Genomic_DNA"/>
</dbReference>
<protein>
    <recommendedName>
        <fullName evidence="1">N-acetyltransferase domain-containing protein</fullName>
    </recommendedName>
</protein>
<organism evidence="2 3">
    <name type="scientific">Herbinix luporum</name>
    <dbReference type="NCBI Taxonomy" id="1679721"/>
    <lineage>
        <taxon>Bacteria</taxon>
        <taxon>Bacillati</taxon>
        <taxon>Bacillota</taxon>
        <taxon>Clostridia</taxon>
        <taxon>Lachnospirales</taxon>
        <taxon>Lachnospiraceae</taxon>
        <taxon>Herbinix</taxon>
    </lineage>
</organism>
<name>A0A0K8J8J9_9FIRM</name>
<dbReference type="Gene3D" id="3.40.630.30">
    <property type="match status" value="1"/>
</dbReference>
<evidence type="ECO:0000313" key="2">
    <source>
        <dbReference type="EMBL" id="CUH93930.1"/>
    </source>
</evidence>
<dbReference type="RefSeq" id="WP_058259137.1">
    <property type="nucleotide sequence ID" value="NZ_DUPS01000062.1"/>
</dbReference>
<sequence length="155" mass="18289">MVFAKLVSNKERYDEVSQILREVFVNELEYDEKLVLDISNQEVFHVILYDGLKEDKAIASGRLEIINDRAYIKWIAVKKTYRNKKYGDMILRILIDKAKNLSIPNIYAIIPKALVEIFKKIGFDYPVENMKDYINYNEKDIIMKYNNQALSCCHK</sequence>
<dbReference type="CDD" id="cd04301">
    <property type="entry name" value="NAT_SF"/>
    <property type="match status" value="1"/>
</dbReference>
<dbReference type="KEGG" id="hsd:SD1D_2420"/>
<dbReference type="InterPro" id="IPR016181">
    <property type="entry name" value="Acyl_CoA_acyltransferase"/>
</dbReference>
<reference evidence="3" key="1">
    <citation type="submission" date="2015-09" db="EMBL/GenBank/DDBJ databases">
        <authorList>
            <person name="Wibberg D."/>
        </authorList>
    </citation>
    <scope>NUCLEOTIDE SEQUENCE [LARGE SCALE GENOMIC DNA]</scope>
    <source>
        <strain evidence="3">SD1D</strain>
    </source>
</reference>
<dbReference type="PROSITE" id="PS51186">
    <property type="entry name" value="GNAT"/>
    <property type="match status" value="1"/>
</dbReference>
<proteinExistence type="predicted"/>
<gene>
    <name evidence="2" type="ORF">SD1D_2420</name>
</gene>
<dbReference type="InterPro" id="IPR000182">
    <property type="entry name" value="GNAT_dom"/>
</dbReference>
<evidence type="ECO:0000259" key="1">
    <source>
        <dbReference type="PROSITE" id="PS51186"/>
    </source>
</evidence>
<dbReference type="Pfam" id="PF00583">
    <property type="entry name" value="Acetyltransf_1"/>
    <property type="match status" value="1"/>
</dbReference>
<keyword evidence="3" id="KW-1185">Reference proteome</keyword>
<dbReference type="Proteomes" id="UP000196053">
    <property type="component" value="Chromosome I"/>
</dbReference>
<dbReference type="SUPFAM" id="SSF55729">
    <property type="entry name" value="Acyl-CoA N-acyltransferases (Nat)"/>
    <property type="match status" value="1"/>
</dbReference>
<dbReference type="AlphaFoldDB" id="A0A0K8J8J9"/>